<sequence>MEDENDYHSHVKLMRNLLKKARDVGAIITDAQFRSIFLDYFPPSWDDITVNVPGSSSDDAINHLKAIWVKREARRIERQAKETKVKALAARSQTQKTSSSIICSNCSRKGHTKERYWARIE</sequence>
<evidence type="ECO:0008006" key="3">
    <source>
        <dbReference type="Google" id="ProtNLM"/>
    </source>
</evidence>
<evidence type="ECO:0000313" key="1">
    <source>
        <dbReference type="EMBL" id="KAL0572149.1"/>
    </source>
</evidence>
<accession>A0ABR3FA97</accession>
<comment type="caution">
    <text evidence="1">The sequence shown here is derived from an EMBL/GenBank/DDBJ whole genome shotgun (WGS) entry which is preliminary data.</text>
</comment>
<evidence type="ECO:0000313" key="2">
    <source>
        <dbReference type="Proteomes" id="UP001465976"/>
    </source>
</evidence>
<dbReference type="Proteomes" id="UP001465976">
    <property type="component" value="Unassembled WGS sequence"/>
</dbReference>
<organism evidence="1 2">
    <name type="scientific">Marasmius crinis-equi</name>
    <dbReference type="NCBI Taxonomy" id="585013"/>
    <lineage>
        <taxon>Eukaryota</taxon>
        <taxon>Fungi</taxon>
        <taxon>Dikarya</taxon>
        <taxon>Basidiomycota</taxon>
        <taxon>Agaricomycotina</taxon>
        <taxon>Agaricomycetes</taxon>
        <taxon>Agaricomycetidae</taxon>
        <taxon>Agaricales</taxon>
        <taxon>Marasmiineae</taxon>
        <taxon>Marasmiaceae</taxon>
        <taxon>Marasmius</taxon>
    </lineage>
</organism>
<keyword evidence="2" id="KW-1185">Reference proteome</keyword>
<name>A0ABR3FA97_9AGAR</name>
<dbReference type="EMBL" id="JBAHYK010000665">
    <property type="protein sequence ID" value="KAL0572149.1"/>
    <property type="molecule type" value="Genomic_DNA"/>
</dbReference>
<protein>
    <recommendedName>
        <fullName evidence="3">Transposase</fullName>
    </recommendedName>
</protein>
<proteinExistence type="predicted"/>
<reference evidence="1 2" key="1">
    <citation type="submission" date="2024-02" db="EMBL/GenBank/DDBJ databases">
        <title>A draft genome for the cacao thread blight pathogen Marasmius crinis-equi.</title>
        <authorList>
            <person name="Cohen S.P."/>
            <person name="Baruah I.K."/>
            <person name="Amoako-Attah I."/>
            <person name="Bukari Y."/>
            <person name="Meinhardt L.W."/>
            <person name="Bailey B.A."/>
        </authorList>
    </citation>
    <scope>NUCLEOTIDE SEQUENCE [LARGE SCALE GENOMIC DNA]</scope>
    <source>
        <strain evidence="1 2">GH-76</strain>
    </source>
</reference>
<gene>
    <name evidence="1" type="ORF">V5O48_009813</name>
</gene>